<dbReference type="InterPro" id="IPR050431">
    <property type="entry name" value="Adaptor_comp_med_subunit"/>
</dbReference>
<reference evidence="8 9" key="2">
    <citation type="submission" date="2018-11" db="EMBL/GenBank/DDBJ databases">
        <authorList>
            <consortium name="Pathogen Informatics"/>
        </authorList>
    </citation>
    <scope>NUCLEOTIDE SEQUENCE [LARGE SCALE GENOMIC DNA]</scope>
</reference>
<dbReference type="PROSITE" id="PS51072">
    <property type="entry name" value="MHD"/>
    <property type="match status" value="1"/>
</dbReference>
<proteinExistence type="predicted"/>
<dbReference type="GO" id="GO:0005886">
    <property type="term" value="C:plasma membrane"/>
    <property type="evidence" value="ECO:0007669"/>
    <property type="project" value="UniProtKB-SubCell"/>
</dbReference>
<evidence type="ECO:0000256" key="2">
    <source>
        <dbReference type="ARBA" id="ARBA00004277"/>
    </source>
</evidence>
<dbReference type="AlphaFoldDB" id="A0A183J0Y7"/>
<keyword evidence="6" id="KW-0472">Membrane</keyword>
<dbReference type="GO" id="GO:0016192">
    <property type="term" value="P:vesicle-mediated transport"/>
    <property type="evidence" value="ECO:0007669"/>
    <property type="project" value="InterPro"/>
</dbReference>
<organism evidence="10">
    <name type="scientific">Soboliphyme baturini</name>
    <dbReference type="NCBI Taxonomy" id="241478"/>
    <lineage>
        <taxon>Eukaryota</taxon>
        <taxon>Metazoa</taxon>
        <taxon>Ecdysozoa</taxon>
        <taxon>Nematoda</taxon>
        <taxon>Enoplea</taxon>
        <taxon>Dorylaimia</taxon>
        <taxon>Dioctophymatida</taxon>
        <taxon>Dioctophymatoidea</taxon>
        <taxon>Soboliphymatidae</taxon>
        <taxon>Soboliphyme</taxon>
    </lineage>
</organism>
<keyword evidence="3" id="KW-0813">Transport</keyword>
<protein>
    <submittedName>
        <fullName evidence="10">MHD domain-containing protein</fullName>
    </submittedName>
</protein>
<dbReference type="PANTHER" id="PTHR10529">
    <property type="entry name" value="AP COMPLEX SUBUNIT MU"/>
    <property type="match status" value="1"/>
</dbReference>
<dbReference type="InterPro" id="IPR028565">
    <property type="entry name" value="MHD"/>
</dbReference>
<feature type="domain" description="MHD" evidence="7">
    <location>
        <begin position="1"/>
        <end position="253"/>
    </location>
</feature>
<evidence type="ECO:0000313" key="8">
    <source>
        <dbReference type="EMBL" id="VDP23778.1"/>
    </source>
</evidence>
<dbReference type="InterPro" id="IPR001392">
    <property type="entry name" value="Clathrin_mu"/>
</dbReference>
<name>A0A183J0Y7_9BILA</name>
<dbReference type="FunFam" id="2.60.40.1170:FF:000003">
    <property type="entry name" value="Putative AP-2 complex subunit mu"/>
    <property type="match status" value="1"/>
</dbReference>
<dbReference type="Pfam" id="PF00928">
    <property type="entry name" value="Adap_comp_sub"/>
    <property type="match status" value="1"/>
</dbReference>
<gene>
    <name evidence="8" type="ORF">SBAD_LOCUS9535</name>
</gene>
<evidence type="ECO:0000259" key="7">
    <source>
        <dbReference type="PROSITE" id="PS51072"/>
    </source>
</evidence>
<dbReference type="PROSITE" id="PS00991">
    <property type="entry name" value="CLAT_ADAPTOR_M_2"/>
    <property type="match status" value="1"/>
</dbReference>
<evidence type="ECO:0000256" key="5">
    <source>
        <dbReference type="ARBA" id="ARBA00022927"/>
    </source>
</evidence>
<evidence type="ECO:0000256" key="6">
    <source>
        <dbReference type="ARBA" id="ARBA00023136"/>
    </source>
</evidence>
<dbReference type="Gene3D" id="2.60.40.1170">
    <property type="entry name" value="Mu homology domain, subdomain B"/>
    <property type="match status" value="2"/>
</dbReference>
<evidence type="ECO:0000313" key="9">
    <source>
        <dbReference type="Proteomes" id="UP000270296"/>
    </source>
</evidence>
<keyword evidence="4" id="KW-1003">Cell membrane</keyword>
<dbReference type="PRINTS" id="PR00314">
    <property type="entry name" value="CLATHRINADPT"/>
</dbReference>
<evidence type="ECO:0000256" key="1">
    <source>
        <dbReference type="ARBA" id="ARBA00004236"/>
    </source>
</evidence>
<accession>A0A183J0Y7</accession>
<dbReference type="GO" id="GO:0006886">
    <property type="term" value="P:intracellular protein transport"/>
    <property type="evidence" value="ECO:0007669"/>
    <property type="project" value="InterPro"/>
</dbReference>
<dbReference type="Proteomes" id="UP000270296">
    <property type="component" value="Unassembled WGS sequence"/>
</dbReference>
<dbReference type="WBParaSite" id="SBAD_0000988301-mRNA-1">
    <property type="protein sequence ID" value="SBAD_0000988301-mRNA-1"/>
    <property type="gene ID" value="SBAD_0000988301"/>
</dbReference>
<dbReference type="InterPro" id="IPR036168">
    <property type="entry name" value="AP2_Mu_C_sf"/>
</dbReference>
<comment type="subcellular location">
    <subcellularLocation>
        <location evidence="1">Cell membrane</location>
    </subcellularLocation>
    <subcellularLocation>
        <location evidence="2">Membrane</location>
        <location evidence="2">Coated pit</location>
        <topology evidence="2">Peripheral membrane protein</topology>
        <orientation evidence="2">Cytoplasmic side</orientation>
    </subcellularLocation>
</comment>
<evidence type="ECO:0000256" key="4">
    <source>
        <dbReference type="ARBA" id="ARBA00022475"/>
    </source>
</evidence>
<dbReference type="InterPro" id="IPR043512">
    <property type="entry name" value="Mu2_C"/>
</dbReference>
<dbReference type="SUPFAM" id="SSF49447">
    <property type="entry name" value="Second domain of Mu2 adaptin subunit (ap50) of ap2 adaptor"/>
    <property type="match status" value="1"/>
</dbReference>
<dbReference type="OrthoDB" id="10259133at2759"/>
<keyword evidence="5" id="KW-0653">Protein transport</keyword>
<reference evidence="10" key="1">
    <citation type="submission" date="2016-06" db="UniProtKB">
        <authorList>
            <consortium name="WormBaseParasite"/>
        </authorList>
    </citation>
    <scope>IDENTIFICATION</scope>
</reference>
<dbReference type="EMBL" id="UZAM01012838">
    <property type="protein sequence ID" value="VDP23778.1"/>
    <property type="molecule type" value="Genomic_DNA"/>
</dbReference>
<dbReference type="CDD" id="cd09251">
    <property type="entry name" value="AP-2_Mu2_Cterm"/>
    <property type="match status" value="1"/>
</dbReference>
<evidence type="ECO:0000313" key="10">
    <source>
        <dbReference type="WBParaSite" id="SBAD_0000988301-mRNA-1"/>
    </source>
</evidence>
<dbReference type="GO" id="GO:0030131">
    <property type="term" value="C:clathrin adaptor complex"/>
    <property type="evidence" value="ECO:0007669"/>
    <property type="project" value="InterPro"/>
</dbReference>
<dbReference type="InterPro" id="IPR018240">
    <property type="entry name" value="Clathrin_mu_CS"/>
</dbReference>
<evidence type="ECO:0000256" key="3">
    <source>
        <dbReference type="ARBA" id="ARBA00022448"/>
    </source>
</evidence>
<sequence length="254" mass="29005">MDFRCILGQVLSSHVAGKVMMKSYLSGMPECKFGINDKLTMNTRMKSAGEETIKNSRASVVIDDCQFHQCVKLSKFETEHAISFIPPDGEFELMRYRTTKDIQLPFRVIPLVREVGRTKMEVKVVVKSNFKPVLLAQKIEVRIPTPLNTAGVQLICMKGKAKYKASENAIVWKMKRIAGMKESQISAEIDLLPTSDKKKWNRPPISMNFEVPFAPSGLKVRYLKVFEAKLNYSDQDVIKWVRYIGRSGLYETRC</sequence>
<keyword evidence="9" id="KW-1185">Reference proteome</keyword>